<dbReference type="InterPro" id="IPR036188">
    <property type="entry name" value="FAD/NAD-bd_sf"/>
</dbReference>
<keyword evidence="1" id="KW-0560">Oxidoreductase</keyword>
<dbReference type="GO" id="GO:0016491">
    <property type="term" value="F:oxidoreductase activity"/>
    <property type="evidence" value="ECO:0007669"/>
    <property type="project" value="UniProtKB-KW"/>
</dbReference>
<dbReference type="RefSeq" id="WP_198100612.1">
    <property type="nucleotide sequence ID" value="NZ_JAEDAL010000003.1"/>
</dbReference>
<dbReference type="Pfam" id="PF01266">
    <property type="entry name" value="DAO"/>
    <property type="match status" value="1"/>
</dbReference>
<dbReference type="EMBL" id="JAEDAL010000003">
    <property type="protein sequence ID" value="MBH9553004.1"/>
    <property type="molecule type" value="Genomic_DNA"/>
</dbReference>
<dbReference type="InterPro" id="IPR006076">
    <property type="entry name" value="FAD-dep_OxRdtase"/>
</dbReference>
<accession>A0A931IXR2</accession>
<evidence type="ECO:0000259" key="2">
    <source>
        <dbReference type="Pfam" id="PF01266"/>
    </source>
</evidence>
<dbReference type="AlphaFoldDB" id="A0A931IXR2"/>
<dbReference type="Proteomes" id="UP000620139">
    <property type="component" value="Unassembled WGS sequence"/>
</dbReference>
<dbReference type="Gene3D" id="3.30.9.10">
    <property type="entry name" value="D-Amino Acid Oxidase, subunit A, domain 2"/>
    <property type="match status" value="1"/>
</dbReference>
<comment type="caution">
    <text evidence="3">The sequence shown here is derived from an EMBL/GenBank/DDBJ whole genome shotgun (WGS) entry which is preliminary data.</text>
</comment>
<proteinExistence type="predicted"/>
<organism evidence="3 4">
    <name type="scientific">Inhella gelatinilytica</name>
    <dbReference type="NCBI Taxonomy" id="2795030"/>
    <lineage>
        <taxon>Bacteria</taxon>
        <taxon>Pseudomonadati</taxon>
        <taxon>Pseudomonadota</taxon>
        <taxon>Betaproteobacteria</taxon>
        <taxon>Burkholderiales</taxon>
        <taxon>Sphaerotilaceae</taxon>
        <taxon>Inhella</taxon>
    </lineage>
</organism>
<reference evidence="3" key="1">
    <citation type="submission" date="2020-12" db="EMBL/GenBank/DDBJ databases">
        <title>The genome sequence of Inhella sp. 4Y17.</title>
        <authorList>
            <person name="Liu Y."/>
        </authorList>
    </citation>
    <scope>NUCLEOTIDE SEQUENCE</scope>
    <source>
        <strain evidence="3">4Y10</strain>
    </source>
</reference>
<feature type="domain" description="FAD dependent oxidoreductase" evidence="2">
    <location>
        <begin position="28"/>
        <end position="382"/>
    </location>
</feature>
<evidence type="ECO:0000313" key="4">
    <source>
        <dbReference type="Proteomes" id="UP000620139"/>
    </source>
</evidence>
<protein>
    <submittedName>
        <fullName evidence="3">FAD-binding oxidoreductase</fullName>
    </submittedName>
</protein>
<dbReference type="SUPFAM" id="SSF51905">
    <property type="entry name" value="FAD/NAD(P)-binding domain"/>
    <property type="match status" value="1"/>
</dbReference>
<dbReference type="PANTHER" id="PTHR13847">
    <property type="entry name" value="SARCOSINE DEHYDROGENASE-RELATED"/>
    <property type="match status" value="1"/>
</dbReference>
<dbReference type="Gene3D" id="3.50.50.60">
    <property type="entry name" value="FAD/NAD(P)-binding domain"/>
    <property type="match status" value="1"/>
</dbReference>
<dbReference type="GO" id="GO:0005737">
    <property type="term" value="C:cytoplasm"/>
    <property type="evidence" value="ECO:0007669"/>
    <property type="project" value="TreeGrafter"/>
</dbReference>
<evidence type="ECO:0000313" key="3">
    <source>
        <dbReference type="EMBL" id="MBH9553004.1"/>
    </source>
</evidence>
<name>A0A931IXR2_9BURK</name>
<gene>
    <name evidence="3" type="ORF">I7X43_09060</name>
</gene>
<keyword evidence="4" id="KW-1185">Reference proteome</keyword>
<dbReference type="PANTHER" id="PTHR13847:SF281">
    <property type="entry name" value="FAD DEPENDENT OXIDOREDUCTASE DOMAIN-CONTAINING PROTEIN"/>
    <property type="match status" value="1"/>
</dbReference>
<evidence type="ECO:0000256" key="1">
    <source>
        <dbReference type="ARBA" id="ARBA00023002"/>
    </source>
</evidence>
<sequence>MISGQTWYEESSPSLAFPSLGPVTWDCDIAIVGGGFAGLATARGLQERGFKNVLLLEQQTIGHGASGRNGGFVFGGFSRGPSPLLRDLGPERARSLYALTRDAVGTIRRRIETLGIDCERVEGGALWVDWFKTASSLAALRAEARLLREHFGVQWDEVDASQVRQWLDSERYGPALLERDAFHFHPLKYARGLAAAVVRDGGQVFEHSGVQALRRLAGGWELRIEGGGTVRAQQLVVAGGGYLRGVEPRLTRARLPIATYCVCTEPLSETLQPVRCNAAIYDNRFAFDYYRKLDSGRLLWGGRISIREREPARIAELLRQDLLKVYPQLEGVRIDHAWGGLMSYARHQMPQLGELAPGLWYAQSFGGHGVAPTTAAGELLAEAISRRQPLDAVWQRYGLSPVYGPAGLLAAQAQYSWAEFRDWLRS</sequence>